<evidence type="ECO:0000313" key="4">
    <source>
        <dbReference type="EMBL" id="SDC53763.1"/>
    </source>
</evidence>
<dbReference type="InterPro" id="IPR001296">
    <property type="entry name" value="Glyco_trans_1"/>
</dbReference>
<dbReference type="CDD" id="cd03794">
    <property type="entry name" value="GT4_WbuB-like"/>
    <property type="match status" value="1"/>
</dbReference>
<keyword evidence="5" id="KW-1185">Reference proteome</keyword>
<feature type="domain" description="Glycosyl transferase family 1" evidence="2">
    <location>
        <begin position="212"/>
        <end position="379"/>
    </location>
</feature>
<evidence type="ECO:0000313" key="5">
    <source>
        <dbReference type="Proteomes" id="UP000199387"/>
    </source>
</evidence>
<organism evidence="4 5">
    <name type="scientific">Melghirimyces thermohalophilus</name>
    <dbReference type="NCBI Taxonomy" id="1236220"/>
    <lineage>
        <taxon>Bacteria</taxon>
        <taxon>Bacillati</taxon>
        <taxon>Bacillota</taxon>
        <taxon>Bacilli</taxon>
        <taxon>Bacillales</taxon>
        <taxon>Thermoactinomycetaceae</taxon>
        <taxon>Melghirimyces</taxon>
    </lineage>
</organism>
<dbReference type="Pfam" id="PF13579">
    <property type="entry name" value="Glyco_trans_4_4"/>
    <property type="match status" value="1"/>
</dbReference>
<keyword evidence="4" id="KW-0808">Transferase</keyword>
<proteinExistence type="predicted"/>
<protein>
    <submittedName>
        <fullName evidence="4">Glycosyltransferase involved in cell wall bisynthesis</fullName>
    </submittedName>
</protein>
<dbReference type="GO" id="GO:0016757">
    <property type="term" value="F:glycosyltransferase activity"/>
    <property type="evidence" value="ECO:0007669"/>
    <property type="project" value="InterPro"/>
</dbReference>
<evidence type="ECO:0000259" key="2">
    <source>
        <dbReference type="Pfam" id="PF00534"/>
    </source>
</evidence>
<feature type="transmembrane region" description="Helical" evidence="1">
    <location>
        <begin position="83"/>
        <end position="99"/>
    </location>
</feature>
<name>A0A1G6ME40_9BACL</name>
<dbReference type="SUPFAM" id="SSF53756">
    <property type="entry name" value="UDP-Glycosyltransferase/glycogen phosphorylase"/>
    <property type="match status" value="1"/>
</dbReference>
<keyword evidence="1" id="KW-1133">Transmembrane helix</keyword>
<gene>
    <name evidence="4" type="ORF">SAMN04488112_109136</name>
</gene>
<dbReference type="AlphaFoldDB" id="A0A1G6ME40"/>
<dbReference type="OrthoDB" id="9811902at2"/>
<keyword evidence="1" id="KW-0472">Membrane</keyword>
<dbReference type="PANTHER" id="PTHR12526:SF622">
    <property type="entry name" value="GLYCOSYLTRANSFERASE (GROUP I)"/>
    <property type="match status" value="1"/>
</dbReference>
<dbReference type="STRING" id="1236220.SAMN04488112_109136"/>
<keyword evidence="1" id="KW-0812">Transmembrane</keyword>
<accession>A0A1G6ME40</accession>
<dbReference type="InterPro" id="IPR028098">
    <property type="entry name" value="Glyco_trans_4-like_N"/>
</dbReference>
<evidence type="ECO:0000256" key="1">
    <source>
        <dbReference type="SAM" id="Phobius"/>
    </source>
</evidence>
<dbReference type="PANTHER" id="PTHR12526">
    <property type="entry name" value="GLYCOSYLTRANSFERASE"/>
    <property type="match status" value="1"/>
</dbReference>
<reference evidence="4 5" key="1">
    <citation type="submission" date="2016-10" db="EMBL/GenBank/DDBJ databases">
        <authorList>
            <person name="de Groot N.N."/>
        </authorList>
    </citation>
    <scope>NUCLEOTIDE SEQUENCE [LARGE SCALE GENOMIC DNA]</scope>
    <source>
        <strain evidence="4 5">DSM 45514</strain>
    </source>
</reference>
<feature type="domain" description="Glycosyltransferase subfamily 4-like N-terminal" evidence="3">
    <location>
        <begin position="16"/>
        <end position="198"/>
    </location>
</feature>
<dbReference type="Gene3D" id="3.40.50.2000">
    <property type="entry name" value="Glycogen Phosphorylase B"/>
    <property type="match status" value="2"/>
</dbReference>
<sequence length="418" mass="48163">MRIWIANHYAVPPNLGGITRHYELAREWAEEEGADVTLWLSSFNHPRRTFIDAEEKREIQPVSNLHLRWIWSFPHTRNDIRRVLNMLSFAFLFLIAGLFRGRPDVLYASSPHLLTPFSGWLLAKLKRCPFVLEVRDLWPDTLIKMNGLRNRYLIKSLTWLESFLYRRADKIVVLTEYQRRFIAEKGIDREKISLIPNGIVRDSWQRDPSAKKRYRQRMGVDPGQFVALYAGAHGPANALEHVVRAGRYLPKDSAIVLIGDGPEKDRLRRIKEEESLSNVYLLDPVPKGEIYHYIDAADCGIISLADNEIFRGARPNKLFDYMYIGKPIITNVDGEVREIVEANGVGLFSGVEDPRGLAEAMEKVKRKTDEEKNALAERASQYIDRYGDRKKLAQTLFWELLSLGGVEMEKVKEAKRSG</sequence>
<dbReference type="RefSeq" id="WP_091569719.1">
    <property type="nucleotide sequence ID" value="NZ_FMZA01000009.1"/>
</dbReference>
<dbReference type="Proteomes" id="UP000199387">
    <property type="component" value="Unassembled WGS sequence"/>
</dbReference>
<dbReference type="Pfam" id="PF00534">
    <property type="entry name" value="Glycos_transf_1"/>
    <property type="match status" value="1"/>
</dbReference>
<dbReference type="EMBL" id="FMZA01000009">
    <property type="protein sequence ID" value="SDC53763.1"/>
    <property type="molecule type" value="Genomic_DNA"/>
</dbReference>
<evidence type="ECO:0000259" key="3">
    <source>
        <dbReference type="Pfam" id="PF13579"/>
    </source>
</evidence>